<evidence type="ECO:0000313" key="6">
    <source>
        <dbReference type="RefSeq" id="XP_018023945.1"/>
    </source>
</evidence>
<dbReference type="SUPFAM" id="SSF48726">
    <property type="entry name" value="Immunoglobulin"/>
    <property type="match status" value="2"/>
</dbReference>
<dbReference type="InterPro" id="IPR013783">
    <property type="entry name" value="Ig-like_fold"/>
</dbReference>
<feature type="chain" id="PRO_5034805188" evidence="3">
    <location>
        <begin position="32"/>
        <end position="395"/>
    </location>
</feature>
<dbReference type="InterPro" id="IPR013106">
    <property type="entry name" value="Ig_V-set"/>
</dbReference>
<feature type="domain" description="Ig-like" evidence="4">
    <location>
        <begin position="164"/>
        <end position="348"/>
    </location>
</feature>
<dbReference type="GeneID" id="108679741"/>
<dbReference type="Pfam" id="PF07686">
    <property type="entry name" value="V-set"/>
    <property type="match status" value="1"/>
</dbReference>
<dbReference type="GO" id="GO:0050808">
    <property type="term" value="P:synapse organization"/>
    <property type="evidence" value="ECO:0007669"/>
    <property type="project" value="TreeGrafter"/>
</dbReference>
<dbReference type="KEGG" id="hazt:108679741"/>
<dbReference type="InterPro" id="IPR003598">
    <property type="entry name" value="Ig_sub2"/>
</dbReference>
<keyword evidence="2" id="KW-1133">Transmembrane helix</keyword>
<proteinExistence type="predicted"/>
<dbReference type="PROSITE" id="PS50835">
    <property type="entry name" value="IG_LIKE"/>
    <property type="match status" value="2"/>
</dbReference>
<keyword evidence="2" id="KW-0472">Membrane</keyword>
<feature type="domain" description="Ig-like" evidence="4">
    <location>
        <begin position="61"/>
        <end position="157"/>
    </location>
</feature>
<dbReference type="RefSeq" id="XP_018023945.1">
    <property type="nucleotide sequence ID" value="XM_018168456.2"/>
</dbReference>
<evidence type="ECO:0000256" key="1">
    <source>
        <dbReference type="SAM" id="MobiDB-lite"/>
    </source>
</evidence>
<dbReference type="FunFam" id="2.60.40.10:FF:000129">
    <property type="entry name" value="CLUMA_CG018772, isoform A"/>
    <property type="match status" value="1"/>
</dbReference>
<evidence type="ECO:0000256" key="2">
    <source>
        <dbReference type="SAM" id="Phobius"/>
    </source>
</evidence>
<keyword evidence="3" id="KW-0732">Signal</keyword>
<feature type="region of interest" description="Disordered" evidence="1">
    <location>
        <begin position="237"/>
        <end position="310"/>
    </location>
</feature>
<gene>
    <name evidence="6" type="primary">LOC108679741</name>
</gene>
<dbReference type="PANTHER" id="PTHR23279:SF41">
    <property type="entry name" value="DEFECTIVE PROBOSCIS EXTENSION RESPONSE 4-RELATED"/>
    <property type="match status" value="1"/>
</dbReference>
<protein>
    <submittedName>
        <fullName evidence="6">Uncharacterized protein LOC108679741</fullName>
    </submittedName>
</protein>
<dbReference type="SMART" id="SM00409">
    <property type="entry name" value="IG"/>
    <property type="match status" value="2"/>
</dbReference>
<evidence type="ECO:0000259" key="4">
    <source>
        <dbReference type="PROSITE" id="PS50835"/>
    </source>
</evidence>
<name>A0A8B7PD73_HYAAZ</name>
<organism evidence="5 6">
    <name type="scientific">Hyalella azteca</name>
    <name type="common">Amphipod</name>
    <dbReference type="NCBI Taxonomy" id="294128"/>
    <lineage>
        <taxon>Eukaryota</taxon>
        <taxon>Metazoa</taxon>
        <taxon>Ecdysozoa</taxon>
        <taxon>Arthropoda</taxon>
        <taxon>Crustacea</taxon>
        <taxon>Multicrustacea</taxon>
        <taxon>Malacostraca</taxon>
        <taxon>Eumalacostraca</taxon>
        <taxon>Peracarida</taxon>
        <taxon>Amphipoda</taxon>
        <taxon>Senticaudata</taxon>
        <taxon>Talitrida</taxon>
        <taxon>Talitroidea</taxon>
        <taxon>Hyalellidae</taxon>
        <taxon>Hyalella</taxon>
    </lineage>
</organism>
<evidence type="ECO:0000256" key="3">
    <source>
        <dbReference type="SAM" id="SignalP"/>
    </source>
</evidence>
<reference evidence="6" key="1">
    <citation type="submission" date="2025-08" db="UniProtKB">
        <authorList>
            <consortium name="RefSeq"/>
        </authorList>
    </citation>
    <scope>IDENTIFICATION</scope>
    <source>
        <tissue evidence="6">Whole organism</tissue>
    </source>
</reference>
<evidence type="ECO:0000313" key="5">
    <source>
        <dbReference type="Proteomes" id="UP000694843"/>
    </source>
</evidence>
<dbReference type="SMART" id="SM00408">
    <property type="entry name" value="IGc2"/>
    <property type="match status" value="2"/>
</dbReference>
<dbReference type="InterPro" id="IPR036179">
    <property type="entry name" value="Ig-like_dom_sf"/>
</dbReference>
<sequence length="395" mass="44102">MKPKMRKISTFAMLQMLQLCCLVGIARPTLAITAFGIEGGLSREQPPPRPDQIWDNPLMRPAFGDTPNVSSTPVGRVAHMHCKVYHLGSRVVTWIRKRDSHVLTAGLFSYTSDQRFTALHAEGSSDWLLKITSPQTRDSGIYECQVSTEPKISRAFTLRVIESKAVIDGPVSRHMSAGTTLSLQCWASGAGQQPTYFYWYHNDEVIRYSSGTDLRYRRPGNGNAVSDATRDVATRWNNNYDDGSVDEPHDEVYHLDEPRDESYREIRDESYVLNESQDESYRLEESRDESYRLDESQVESYREPGDESHRLDESGVLSVAILEVKHLGSGHSGNYTCAPENSVPSTVTVYVLRAGEQPAAMQHGGARKAASHAGLVLLVLQTGAVQLLLLLLLCR</sequence>
<dbReference type="AlphaFoldDB" id="A0A8B7PD73"/>
<dbReference type="Proteomes" id="UP000694843">
    <property type="component" value="Unplaced"/>
</dbReference>
<dbReference type="Gene3D" id="2.60.40.10">
    <property type="entry name" value="Immunoglobulins"/>
    <property type="match status" value="2"/>
</dbReference>
<keyword evidence="5" id="KW-1185">Reference proteome</keyword>
<dbReference type="InterPro" id="IPR003599">
    <property type="entry name" value="Ig_sub"/>
</dbReference>
<feature type="compositionally biased region" description="Basic and acidic residues" evidence="1">
    <location>
        <begin position="246"/>
        <end position="270"/>
    </location>
</feature>
<dbReference type="InterPro" id="IPR007110">
    <property type="entry name" value="Ig-like_dom"/>
</dbReference>
<accession>A0A8B7PD73</accession>
<feature type="transmembrane region" description="Helical" evidence="2">
    <location>
        <begin position="373"/>
        <end position="394"/>
    </location>
</feature>
<feature type="compositionally biased region" description="Basic and acidic residues" evidence="1">
    <location>
        <begin position="279"/>
        <end position="310"/>
    </location>
</feature>
<dbReference type="InterPro" id="IPR037448">
    <property type="entry name" value="Zig-8"/>
</dbReference>
<dbReference type="PANTHER" id="PTHR23279">
    <property type="entry name" value="DEFECTIVE PROBOSCIS EXTENSION RESPONSE DPR -RELATED"/>
    <property type="match status" value="1"/>
</dbReference>
<dbReference type="GO" id="GO:0032589">
    <property type="term" value="C:neuron projection membrane"/>
    <property type="evidence" value="ECO:0007669"/>
    <property type="project" value="TreeGrafter"/>
</dbReference>
<keyword evidence="2" id="KW-0812">Transmembrane</keyword>
<dbReference type="OrthoDB" id="6427221at2759"/>
<feature type="signal peptide" evidence="3">
    <location>
        <begin position="1"/>
        <end position="31"/>
    </location>
</feature>